<keyword evidence="4" id="KW-1003">Cell membrane</keyword>
<protein>
    <recommendedName>
        <fullName evidence="2">ABC-type xenobiotic transporter</fullName>
        <ecNumber evidence="2">7.6.2.2</ecNumber>
    </recommendedName>
</protein>
<gene>
    <name evidence="12" type="ORF">SGA01_07430</name>
</gene>
<keyword evidence="13" id="KW-1185">Reference proteome</keyword>
<evidence type="ECO:0000256" key="6">
    <source>
        <dbReference type="ARBA" id="ARBA00022840"/>
    </source>
</evidence>
<dbReference type="InterPro" id="IPR005894">
    <property type="entry name" value="DrrA"/>
</dbReference>
<dbReference type="GO" id="GO:0008559">
    <property type="term" value="F:ABC-type xenobiotic transporter activity"/>
    <property type="evidence" value="ECO:0007669"/>
    <property type="project" value="UniProtKB-EC"/>
</dbReference>
<dbReference type="GO" id="GO:0043215">
    <property type="term" value="P:daunorubicin transport"/>
    <property type="evidence" value="ECO:0007669"/>
    <property type="project" value="InterPro"/>
</dbReference>
<dbReference type="InterPro" id="IPR017871">
    <property type="entry name" value="ABC_transporter-like_CS"/>
</dbReference>
<evidence type="ECO:0000256" key="4">
    <source>
        <dbReference type="ARBA" id="ARBA00022475"/>
    </source>
</evidence>
<keyword evidence="5" id="KW-0547">Nucleotide-binding</keyword>
<dbReference type="PROSITE" id="PS50893">
    <property type="entry name" value="ABC_TRANSPORTER_2"/>
    <property type="match status" value="1"/>
</dbReference>
<dbReference type="GO" id="GO:0016887">
    <property type="term" value="F:ATP hydrolysis activity"/>
    <property type="evidence" value="ECO:0007669"/>
    <property type="project" value="InterPro"/>
</dbReference>
<dbReference type="InterPro" id="IPR003439">
    <property type="entry name" value="ABC_transporter-like_ATP-bd"/>
</dbReference>
<dbReference type="AlphaFoldDB" id="A0A4Y3RE27"/>
<dbReference type="EMBL" id="BJMN01000005">
    <property type="protein sequence ID" value="GEB55138.1"/>
    <property type="molecule type" value="Genomic_DNA"/>
</dbReference>
<dbReference type="PANTHER" id="PTHR42711:SF19">
    <property type="entry name" value="DOXORUBICIN RESISTANCE ATP-BINDING PROTEIN DRRA"/>
    <property type="match status" value="1"/>
</dbReference>
<dbReference type="InterPro" id="IPR050763">
    <property type="entry name" value="ABC_transporter_ATP-binding"/>
</dbReference>
<proteinExistence type="inferred from homology"/>
<evidence type="ECO:0000256" key="9">
    <source>
        <dbReference type="ARBA" id="ARBA00023251"/>
    </source>
</evidence>
<comment type="subcellular location">
    <subcellularLocation>
        <location evidence="1">Cell membrane</location>
        <topology evidence="1">Peripheral membrane protein</topology>
        <orientation evidence="1">Cytoplasmic side</orientation>
    </subcellularLocation>
</comment>
<keyword evidence="9" id="KW-0046">Antibiotic resistance</keyword>
<reference evidence="12 13" key="1">
    <citation type="submission" date="2019-06" db="EMBL/GenBank/DDBJ databases">
        <title>Whole genome shotgun sequence of Streptomyces gardneri NBRC 12865.</title>
        <authorList>
            <person name="Hosoyama A."/>
            <person name="Uohara A."/>
            <person name="Ohji S."/>
            <person name="Ichikawa N."/>
        </authorList>
    </citation>
    <scope>NUCLEOTIDE SEQUENCE [LARGE SCALE GENOMIC DNA]</scope>
    <source>
        <strain evidence="12 13">NBRC 12865</strain>
    </source>
</reference>
<dbReference type="PROSITE" id="PS00211">
    <property type="entry name" value="ABC_TRANSPORTER_1"/>
    <property type="match status" value="1"/>
</dbReference>
<evidence type="ECO:0000259" key="11">
    <source>
        <dbReference type="PROSITE" id="PS50893"/>
    </source>
</evidence>
<dbReference type="GO" id="GO:0005886">
    <property type="term" value="C:plasma membrane"/>
    <property type="evidence" value="ECO:0007669"/>
    <property type="project" value="UniProtKB-SubCell"/>
</dbReference>
<dbReference type="Pfam" id="PF00005">
    <property type="entry name" value="ABC_tran"/>
    <property type="match status" value="1"/>
</dbReference>
<evidence type="ECO:0000256" key="3">
    <source>
        <dbReference type="ARBA" id="ARBA00022448"/>
    </source>
</evidence>
<dbReference type="SUPFAM" id="SSF52540">
    <property type="entry name" value="P-loop containing nucleoside triphosphate hydrolases"/>
    <property type="match status" value="1"/>
</dbReference>
<keyword evidence="6 12" id="KW-0067">ATP-binding</keyword>
<evidence type="ECO:0000313" key="12">
    <source>
        <dbReference type="EMBL" id="GEB55138.1"/>
    </source>
</evidence>
<dbReference type="PANTHER" id="PTHR42711">
    <property type="entry name" value="ABC TRANSPORTER ATP-BINDING PROTEIN"/>
    <property type="match status" value="1"/>
</dbReference>
<dbReference type="EC" id="7.6.2.2" evidence="2"/>
<keyword evidence="3" id="KW-0813">Transport</keyword>
<keyword evidence="7" id="KW-1278">Translocase</keyword>
<dbReference type="OrthoDB" id="9804819at2"/>
<comment type="caution">
    <text evidence="12">The sequence shown here is derived from an EMBL/GenBank/DDBJ whole genome shotgun (WGS) entry which is preliminary data.</text>
</comment>
<dbReference type="SMART" id="SM00382">
    <property type="entry name" value="AAA"/>
    <property type="match status" value="1"/>
</dbReference>
<dbReference type="Proteomes" id="UP000315226">
    <property type="component" value="Unassembled WGS sequence"/>
</dbReference>
<evidence type="ECO:0000256" key="2">
    <source>
        <dbReference type="ARBA" id="ARBA00012191"/>
    </source>
</evidence>
<evidence type="ECO:0000256" key="5">
    <source>
        <dbReference type="ARBA" id="ARBA00022741"/>
    </source>
</evidence>
<evidence type="ECO:0000256" key="10">
    <source>
        <dbReference type="ARBA" id="ARBA00049985"/>
    </source>
</evidence>
<organism evidence="12 13">
    <name type="scientific">Streptomyces gardneri</name>
    <dbReference type="NCBI Taxonomy" id="66892"/>
    <lineage>
        <taxon>Bacteria</taxon>
        <taxon>Bacillati</taxon>
        <taxon>Actinomycetota</taxon>
        <taxon>Actinomycetes</taxon>
        <taxon>Kitasatosporales</taxon>
        <taxon>Streptomycetaceae</taxon>
        <taxon>Streptomyces</taxon>
    </lineage>
</organism>
<feature type="domain" description="ABC transporter" evidence="11">
    <location>
        <begin position="15"/>
        <end position="246"/>
    </location>
</feature>
<dbReference type="InterPro" id="IPR003593">
    <property type="entry name" value="AAA+_ATPase"/>
</dbReference>
<evidence type="ECO:0000256" key="8">
    <source>
        <dbReference type="ARBA" id="ARBA00023136"/>
    </source>
</evidence>
<dbReference type="InterPro" id="IPR027417">
    <property type="entry name" value="P-loop_NTPase"/>
</dbReference>
<evidence type="ECO:0000313" key="13">
    <source>
        <dbReference type="Proteomes" id="UP000315226"/>
    </source>
</evidence>
<dbReference type="GO" id="GO:1900753">
    <property type="term" value="P:doxorubicin transport"/>
    <property type="evidence" value="ECO:0007669"/>
    <property type="project" value="InterPro"/>
</dbReference>
<sequence length="327" mass="35181">MTATPVTAPASAPAISALGLRKSYGDKVVLDGIDLTIPEGTVFALLGPNGAGKTTTVQILSTLIAPDDGRAQVAGHDLARRPERVRAAIGVTGQFAAVDNLLTAEENLLLMADLRHLPRPEGRRRAAELLRRFDLTEAARKPVSTLSGGMRRKLDLAMTLVGDPRIIFLDEPTTGLDPRSRRTMWEIIRELVVDEGVTIFLTTQYLEEADQLADRIAVLDQGRLVAEGTSEELKRIVPGGHIRLRFATPGELDSAARHFGAAARDPEELTLRVPSDGGISTLRAVLDVLDAADVRAESLTVHTPDLDDVFLTLTGHGTPATATEMTR</sequence>
<dbReference type="RefSeq" id="WP_141293227.1">
    <property type="nucleotide sequence ID" value="NZ_BJMN01000005.1"/>
</dbReference>
<dbReference type="GO" id="GO:0005524">
    <property type="term" value="F:ATP binding"/>
    <property type="evidence" value="ECO:0007669"/>
    <property type="project" value="UniProtKB-KW"/>
</dbReference>
<accession>A0A4Y3RE27</accession>
<evidence type="ECO:0000256" key="7">
    <source>
        <dbReference type="ARBA" id="ARBA00022967"/>
    </source>
</evidence>
<keyword evidence="8" id="KW-0472">Membrane</keyword>
<name>A0A4Y3RE27_9ACTN</name>
<dbReference type="Gene3D" id="3.40.50.300">
    <property type="entry name" value="P-loop containing nucleotide triphosphate hydrolases"/>
    <property type="match status" value="1"/>
</dbReference>
<dbReference type="GO" id="GO:0046677">
    <property type="term" value="P:response to antibiotic"/>
    <property type="evidence" value="ECO:0007669"/>
    <property type="project" value="UniProtKB-KW"/>
</dbReference>
<dbReference type="NCBIfam" id="TIGR01188">
    <property type="entry name" value="drrA"/>
    <property type="match status" value="1"/>
</dbReference>
<evidence type="ECO:0000256" key="1">
    <source>
        <dbReference type="ARBA" id="ARBA00004413"/>
    </source>
</evidence>
<dbReference type="FunFam" id="3.40.50.300:FF:000589">
    <property type="entry name" value="ABC transporter, ATP-binding subunit"/>
    <property type="match status" value="1"/>
</dbReference>
<comment type="similarity">
    <text evidence="10">Belongs to the ABC transporter superfamily. Drug exporter-1 (DrugE1) (TC 3.A.1.105) family.</text>
</comment>